<reference evidence="2" key="2">
    <citation type="submission" date="2017-06" db="EMBL/GenBank/DDBJ databases">
        <title>The pomegranate genome and the genomics of punicalagin biosynthesis.</title>
        <authorList>
            <person name="Xu C."/>
        </authorList>
    </citation>
    <scope>NUCLEOTIDE SEQUENCE [LARGE SCALE GENOMIC DNA]</scope>
    <source>
        <tissue evidence="2">Fresh leaf</tissue>
    </source>
</reference>
<proteinExistence type="predicted"/>
<dbReference type="Proteomes" id="UP000197138">
    <property type="component" value="Unassembled WGS sequence"/>
</dbReference>
<sequence>MVRMRMNGQFRRIAGLVLVSWEGGAEREGDGTEKKGSFRSSAAGQLGEFWKRGMDSTGELGELKRSASMQLRGVDAAQTEKKKEMDKN</sequence>
<dbReference type="AlphaFoldDB" id="A0A218XEB1"/>
<evidence type="ECO:0000313" key="2">
    <source>
        <dbReference type="EMBL" id="OWM83273.1"/>
    </source>
</evidence>
<dbReference type="EMBL" id="PGOL01002381">
    <property type="protein sequence ID" value="PKI48532.1"/>
    <property type="molecule type" value="Genomic_DNA"/>
</dbReference>
<protein>
    <submittedName>
        <fullName evidence="2">Uncharacterized protein</fullName>
    </submittedName>
</protein>
<feature type="compositionally biased region" description="Basic and acidic residues" evidence="1">
    <location>
        <begin position="78"/>
        <end position="88"/>
    </location>
</feature>
<evidence type="ECO:0000313" key="4">
    <source>
        <dbReference type="Proteomes" id="UP000197138"/>
    </source>
</evidence>
<name>A0A218XEB1_PUNGR</name>
<reference evidence="3 5" key="3">
    <citation type="submission" date="2017-11" db="EMBL/GenBank/DDBJ databases">
        <title>De-novo sequencing of pomegranate (Punica granatum L.) genome.</title>
        <authorList>
            <person name="Akparov Z."/>
            <person name="Amiraslanov A."/>
            <person name="Hajiyeva S."/>
            <person name="Abbasov M."/>
            <person name="Kaur K."/>
            <person name="Hamwieh A."/>
            <person name="Solovyev V."/>
            <person name="Salamov A."/>
            <person name="Braich B."/>
            <person name="Kosarev P."/>
            <person name="Mahmoud A."/>
            <person name="Hajiyev E."/>
            <person name="Babayeva S."/>
            <person name="Izzatullayeva V."/>
            <person name="Mammadov A."/>
            <person name="Mammadov A."/>
            <person name="Sharifova S."/>
            <person name="Ojaghi J."/>
            <person name="Eynullazada K."/>
            <person name="Bayramov B."/>
            <person name="Abdulazimova A."/>
            <person name="Shahmuradov I."/>
        </authorList>
    </citation>
    <scope>NUCLEOTIDE SEQUENCE [LARGE SCALE GENOMIC DNA]</scope>
    <source>
        <strain evidence="3">AG2017</strain>
        <strain evidence="5">cv. AG2017</strain>
        <tissue evidence="3">Leaf</tissue>
    </source>
</reference>
<reference evidence="4" key="1">
    <citation type="journal article" date="2017" name="Plant J.">
        <title>The pomegranate (Punica granatum L.) genome and the genomics of punicalagin biosynthesis.</title>
        <authorList>
            <person name="Qin G."/>
            <person name="Xu C."/>
            <person name="Ming R."/>
            <person name="Tang H."/>
            <person name="Guyot R."/>
            <person name="Kramer E.M."/>
            <person name="Hu Y."/>
            <person name="Yi X."/>
            <person name="Qi Y."/>
            <person name="Xu X."/>
            <person name="Gao Z."/>
            <person name="Pan H."/>
            <person name="Jian J."/>
            <person name="Tian Y."/>
            <person name="Yue Z."/>
            <person name="Xu Y."/>
        </authorList>
    </citation>
    <scope>NUCLEOTIDE SEQUENCE [LARGE SCALE GENOMIC DNA]</scope>
    <source>
        <strain evidence="4">cv. Dabenzi</strain>
    </source>
</reference>
<evidence type="ECO:0000313" key="5">
    <source>
        <dbReference type="Proteomes" id="UP000233551"/>
    </source>
</evidence>
<gene>
    <name evidence="2" type="ORF">CDL15_Pgr012754</name>
    <name evidence="3" type="ORF">CRG98_031082</name>
</gene>
<comment type="caution">
    <text evidence="2">The sequence shown here is derived from an EMBL/GenBank/DDBJ whole genome shotgun (WGS) entry which is preliminary data.</text>
</comment>
<feature type="region of interest" description="Disordered" evidence="1">
    <location>
        <begin position="62"/>
        <end position="88"/>
    </location>
</feature>
<keyword evidence="5" id="KW-1185">Reference proteome</keyword>
<organism evidence="2 4">
    <name type="scientific">Punica granatum</name>
    <name type="common">Pomegranate</name>
    <dbReference type="NCBI Taxonomy" id="22663"/>
    <lineage>
        <taxon>Eukaryota</taxon>
        <taxon>Viridiplantae</taxon>
        <taxon>Streptophyta</taxon>
        <taxon>Embryophyta</taxon>
        <taxon>Tracheophyta</taxon>
        <taxon>Spermatophyta</taxon>
        <taxon>Magnoliopsida</taxon>
        <taxon>eudicotyledons</taxon>
        <taxon>Gunneridae</taxon>
        <taxon>Pentapetalae</taxon>
        <taxon>rosids</taxon>
        <taxon>malvids</taxon>
        <taxon>Myrtales</taxon>
        <taxon>Lythraceae</taxon>
        <taxon>Punica</taxon>
    </lineage>
</organism>
<evidence type="ECO:0000313" key="3">
    <source>
        <dbReference type="EMBL" id="PKI48532.1"/>
    </source>
</evidence>
<dbReference type="EMBL" id="MTKT01001932">
    <property type="protein sequence ID" value="OWM83273.1"/>
    <property type="molecule type" value="Genomic_DNA"/>
</dbReference>
<evidence type="ECO:0000256" key="1">
    <source>
        <dbReference type="SAM" id="MobiDB-lite"/>
    </source>
</evidence>
<dbReference type="Proteomes" id="UP000233551">
    <property type="component" value="Unassembled WGS sequence"/>
</dbReference>
<accession>A0A218XEB1</accession>